<evidence type="ECO:0000313" key="10">
    <source>
        <dbReference type="Proteomes" id="UP000184139"/>
    </source>
</evidence>
<dbReference type="RefSeq" id="WP_244155744.1">
    <property type="nucleotide sequence ID" value="NZ_FQXS01000001.1"/>
</dbReference>
<dbReference type="SMART" id="SM01231">
    <property type="entry name" value="H-kinase_dim"/>
    <property type="match status" value="1"/>
</dbReference>
<dbReference type="PANTHER" id="PTHR43395">
    <property type="entry name" value="SENSOR HISTIDINE KINASE CHEA"/>
    <property type="match status" value="1"/>
</dbReference>
<evidence type="ECO:0000259" key="7">
    <source>
        <dbReference type="PROSITE" id="PS50109"/>
    </source>
</evidence>
<organism evidence="9 10">
    <name type="scientific">Desulfofustis glycolicus DSM 9705</name>
    <dbReference type="NCBI Taxonomy" id="1121409"/>
    <lineage>
        <taxon>Bacteria</taxon>
        <taxon>Pseudomonadati</taxon>
        <taxon>Thermodesulfobacteriota</taxon>
        <taxon>Desulfobulbia</taxon>
        <taxon>Desulfobulbales</taxon>
        <taxon>Desulfocapsaceae</taxon>
        <taxon>Desulfofustis</taxon>
    </lineage>
</organism>
<accession>A0A1M5RWZ5</accession>
<evidence type="ECO:0000313" key="9">
    <source>
        <dbReference type="EMBL" id="SHH30776.1"/>
    </source>
</evidence>
<dbReference type="EMBL" id="FQXS01000001">
    <property type="protein sequence ID" value="SHH30776.1"/>
    <property type="molecule type" value="Genomic_DNA"/>
</dbReference>
<dbReference type="Gene3D" id="3.30.565.10">
    <property type="entry name" value="Histidine kinase-like ATPase, C-terminal domain"/>
    <property type="match status" value="1"/>
</dbReference>
<dbReference type="Pfam" id="PF01584">
    <property type="entry name" value="CheW"/>
    <property type="match status" value="3"/>
</dbReference>
<evidence type="ECO:0000256" key="4">
    <source>
        <dbReference type="ARBA" id="ARBA00022679"/>
    </source>
</evidence>
<dbReference type="FunFam" id="3.30.565.10:FF:000016">
    <property type="entry name" value="Chemotaxis protein CheA, putative"/>
    <property type="match status" value="1"/>
</dbReference>
<feature type="domain" description="Histidine kinase" evidence="7">
    <location>
        <begin position="92"/>
        <end position="296"/>
    </location>
</feature>
<dbReference type="Pfam" id="PF02518">
    <property type="entry name" value="HATPase_c"/>
    <property type="match status" value="1"/>
</dbReference>
<gene>
    <name evidence="9" type="ORF">SAMN02745124_00042</name>
</gene>
<dbReference type="Gene3D" id="2.40.50.180">
    <property type="entry name" value="CheA-289, Domain 4"/>
    <property type="match status" value="1"/>
</dbReference>
<evidence type="ECO:0000256" key="1">
    <source>
        <dbReference type="ARBA" id="ARBA00000085"/>
    </source>
</evidence>
<dbReference type="SMART" id="SM00260">
    <property type="entry name" value="CheW"/>
    <property type="match status" value="2"/>
</dbReference>
<dbReference type="GO" id="GO:0005737">
    <property type="term" value="C:cytoplasm"/>
    <property type="evidence" value="ECO:0007669"/>
    <property type="project" value="InterPro"/>
</dbReference>
<keyword evidence="3" id="KW-0597">Phosphoprotein</keyword>
<dbReference type="PRINTS" id="PR00344">
    <property type="entry name" value="BCTRLSENSOR"/>
</dbReference>
<dbReference type="Gene3D" id="1.10.287.560">
    <property type="entry name" value="Histidine kinase CheA-like, homodimeric domain"/>
    <property type="match status" value="1"/>
</dbReference>
<dbReference type="Pfam" id="PF02895">
    <property type="entry name" value="H-kinase_dim"/>
    <property type="match status" value="1"/>
</dbReference>
<dbReference type="InterPro" id="IPR036097">
    <property type="entry name" value="HisK_dim/P_sf"/>
</dbReference>
<dbReference type="InterPro" id="IPR002545">
    <property type="entry name" value="CheW-lke_dom"/>
</dbReference>
<feature type="domain" description="CheW-like" evidence="8">
    <location>
        <begin position="515"/>
        <end position="647"/>
    </location>
</feature>
<dbReference type="InterPro" id="IPR037006">
    <property type="entry name" value="CheA-like_homodim_sf"/>
</dbReference>
<dbReference type="InterPro" id="IPR004105">
    <property type="entry name" value="CheA-like_dim"/>
</dbReference>
<dbReference type="GO" id="GO:0006935">
    <property type="term" value="P:chemotaxis"/>
    <property type="evidence" value="ECO:0007669"/>
    <property type="project" value="InterPro"/>
</dbReference>
<name>A0A1M5RWZ5_9BACT</name>
<dbReference type="SMART" id="SM00387">
    <property type="entry name" value="HATPase_c"/>
    <property type="match status" value="1"/>
</dbReference>
<dbReference type="CDD" id="cd16916">
    <property type="entry name" value="HATPase_CheA-like"/>
    <property type="match status" value="1"/>
</dbReference>
<dbReference type="PROSITE" id="PS50109">
    <property type="entry name" value="HIS_KIN"/>
    <property type="match status" value="1"/>
</dbReference>
<sequence>MMSDQKFQEPFDPAREELIDTSAVFSGEESTGEKPTDEESGVDSAGRQTSIRVHVSLLDSLMTLAGELVLSRNQLLQTISSGGLKSAEAVGQRIDLITSELQEAIMLTRMQPIGNVFGKFPRIVRDLAAQLGKQIDLSIFGKEVELDKTIIEAIGDPLTHLVRNAVDHGIEPPELRRQREKPEVGSVVLRAFHEAGQVVIEIEDDGAGLDSEQLASLALRQGLVTAEQVQSMSDKEKMNLIFLPGFSSADTVTDVSGRGVGMDVVKSNFDKLGGQIDITSETGKGTAISIKLPLTLAIIPCQVILTEGERYAIPQVNLEELLRIPAHLVKERIEIVGSAEVVRLRGKLLPLVRLADALGVERTYTDPDDGSVKIDRRRRIADRRSKQSPLTTAPAAPEQDADQHAPPVRRESPDRRIATDSALNIVVVSAGPITYGLIVDRLEDSEEIVIKPLGRHLQQCQGYAGATIMGDGRIALILDVANLATMAHLSSVDGSDRATEVQQETESQIATAEDSRSVLIFRNSETEQFGIPLDQVERIEKIKRNDIEYLGAKRVMQYRDGSLHLICVDDIAQVQPLAERDDLLVIVFSFGTHSIGLLACGPIDTRDIAARADEETLRQPGIAGSTIIGGQTTLLVDINEMVGQLYPEWF</sequence>
<dbReference type="InterPro" id="IPR005467">
    <property type="entry name" value="His_kinase_dom"/>
</dbReference>
<dbReference type="InterPro" id="IPR004358">
    <property type="entry name" value="Sig_transdc_His_kin-like_C"/>
</dbReference>
<feature type="domain" description="CheW-like" evidence="8">
    <location>
        <begin position="298"/>
        <end position="489"/>
    </location>
</feature>
<dbReference type="SUPFAM" id="SSF55874">
    <property type="entry name" value="ATPase domain of HSP90 chaperone/DNA topoisomerase II/histidine kinase"/>
    <property type="match status" value="1"/>
</dbReference>
<feature type="region of interest" description="Disordered" evidence="6">
    <location>
        <begin position="366"/>
        <end position="415"/>
    </location>
</feature>
<dbReference type="EC" id="2.7.13.3" evidence="2"/>
<dbReference type="SUPFAM" id="SSF47384">
    <property type="entry name" value="Homodimeric domain of signal transducing histidine kinase"/>
    <property type="match status" value="1"/>
</dbReference>
<evidence type="ECO:0000256" key="6">
    <source>
        <dbReference type="SAM" id="MobiDB-lite"/>
    </source>
</evidence>
<dbReference type="AlphaFoldDB" id="A0A1M5RWZ5"/>
<comment type="catalytic activity">
    <reaction evidence="1">
        <text>ATP + protein L-histidine = ADP + protein N-phospho-L-histidine.</text>
        <dbReference type="EC" id="2.7.13.3"/>
    </reaction>
</comment>
<dbReference type="PROSITE" id="PS50851">
    <property type="entry name" value="CHEW"/>
    <property type="match status" value="2"/>
</dbReference>
<dbReference type="InterPro" id="IPR051315">
    <property type="entry name" value="Bact_Chemotaxis_CheA"/>
</dbReference>
<dbReference type="SUPFAM" id="SSF50341">
    <property type="entry name" value="CheW-like"/>
    <property type="match status" value="3"/>
</dbReference>
<protein>
    <recommendedName>
        <fullName evidence="2">histidine kinase</fullName>
        <ecNumber evidence="2">2.7.13.3</ecNumber>
    </recommendedName>
</protein>
<dbReference type="Gene3D" id="2.30.30.40">
    <property type="entry name" value="SH3 Domains"/>
    <property type="match status" value="1"/>
</dbReference>
<dbReference type="InterPro" id="IPR036061">
    <property type="entry name" value="CheW-like_dom_sf"/>
</dbReference>
<evidence type="ECO:0000256" key="2">
    <source>
        <dbReference type="ARBA" id="ARBA00012438"/>
    </source>
</evidence>
<feature type="compositionally biased region" description="Basic and acidic residues" evidence="6">
    <location>
        <begin position="1"/>
        <end position="18"/>
    </location>
</feature>
<dbReference type="GO" id="GO:0000155">
    <property type="term" value="F:phosphorelay sensor kinase activity"/>
    <property type="evidence" value="ECO:0007669"/>
    <property type="project" value="InterPro"/>
</dbReference>
<evidence type="ECO:0000256" key="3">
    <source>
        <dbReference type="ARBA" id="ARBA00022553"/>
    </source>
</evidence>
<dbReference type="InterPro" id="IPR036890">
    <property type="entry name" value="HATPase_C_sf"/>
</dbReference>
<feature type="region of interest" description="Disordered" evidence="6">
    <location>
        <begin position="1"/>
        <end position="45"/>
    </location>
</feature>
<dbReference type="PANTHER" id="PTHR43395:SF1">
    <property type="entry name" value="CHEMOTAXIS PROTEIN CHEA"/>
    <property type="match status" value="1"/>
</dbReference>
<keyword evidence="10" id="KW-1185">Reference proteome</keyword>
<evidence type="ECO:0000256" key="5">
    <source>
        <dbReference type="ARBA" id="ARBA00022777"/>
    </source>
</evidence>
<evidence type="ECO:0000259" key="8">
    <source>
        <dbReference type="PROSITE" id="PS50851"/>
    </source>
</evidence>
<dbReference type="InterPro" id="IPR003594">
    <property type="entry name" value="HATPase_dom"/>
</dbReference>
<dbReference type="Proteomes" id="UP000184139">
    <property type="component" value="Unassembled WGS sequence"/>
</dbReference>
<reference evidence="9 10" key="1">
    <citation type="submission" date="2016-11" db="EMBL/GenBank/DDBJ databases">
        <authorList>
            <person name="Jaros S."/>
            <person name="Januszkiewicz K."/>
            <person name="Wedrychowicz H."/>
        </authorList>
    </citation>
    <scope>NUCLEOTIDE SEQUENCE [LARGE SCALE GENOMIC DNA]</scope>
    <source>
        <strain evidence="9 10">DSM 9705</strain>
    </source>
</reference>
<keyword evidence="4" id="KW-0808">Transferase</keyword>
<keyword evidence="5 9" id="KW-0418">Kinase</keyword>
<dbReference type="STRING" id="1121409.SAMN02745124_00042"/>
<proteinExistence type="predicted"/>